<dbReference type="UniPathway" id="UPA00074">
    <property type="reaction ID" value="UER00170"/>
</dbReference>
<dbReference type="Gene3D" id="3.40.50.170">
    <property type="entry name" value="Formyl transferase, N-terminal domain"/>
    <property type="match status" value="1"/>
</dbReference>
<keyword evidence="3" id="KW-0658">Purine biosynthesis</keyword>
<dbReference type="SUPFAM" id="SSF55021">
    <property type="entry name" value="ACT-like"/>
    <property type="match status" value="1"/>
</dbReference>
<reference evidence="7" key="1">
    <citation type="submission" date="2015-06" db="EMBL/GenBank/DDBJ databases">
        <authorList>
            <person name="Bertelli C."/>
        </authorList>
    </citation>
    <scope>NUCLEOTIDE SEQUENCE [LARGE SCALE GENOMIC DNA]</scope>
    <source>
        <strain evidence="7">CRIB-30</strain>
    </source>
</reference>
<dbReference type="CDD" id="cd08648">
    <property type="entry name" value="FMT_core_Formyl-FH4-Hydrolase_C"/>
    <property type="match status" value="1"/>
</dbReference>
<dbReference type="AlphaFoldDB" id="A0A0H5DTF5"/>
<dbReference type="InterPro" id="IPR041729">
    <property type="entry name" value="Formyl-FH4-Hydrolase_C"/>
</dbReference>
<keyword evidence="1 3" id="KW-0554">One-carbon metabolism</keyword>
<dbReference type="Gene3D" id="3.30.70.260">
    <property type="match status" value="1"/>
</dbReference>
<keyword evidence="7" id="KW-1185">Reference proteome</keyword>
<dbReference type="InterPro" id="IPR002376">
    <property type="entry name" value="Formyl_transf_N"/>
</dbReference>
<evidence type="ECO:0000313" key="7">
    <source>
        <dbReference type="Proteomes" id="UP000220251"/>
    </source>
</evidence>
<dbReference type="InterPro" id="IPR044074">
    <property type="entry name" value="PurU_ACT"/>
</dbReference>
<dbReference type="PANTHER" id="PTHR42706:SF1">
    <property type="entry name" value="FORMYLTETRAHYDROFOLATE DEFORMYLASE 2, MITOCHONDRIAL"/>
    <property type="match status" value="1"/>
</dbReference>
<keyword evidence="2 3" id="KW-0378">Hydrolase</keyword>
<organism evidence="6 7">
    <name type="scientific">Estrella lausannensis</name>
    <dbReference type="NCBI Taxonomy" id="483423"/>
    <lineage>
        <taxon>Bacteria</taxon>
        <taxon>Pseudomonadati</taxon>
        <taxon>Chlamydiota</taxon>
        <taxon>Chlamydiia</taxon>
        <taxon>Parachlamydiales</taxon>
        <taxon>Candidatus Criblamydiaceae</taxon>
        <taxon>Estrella</taxon>
    </lineage>
</organism>
<dbReference type="RefSeq" id="WP_098038970.1">
    <property type="nucleotide sequence ID" value="NZ_CWGJ01000025.1"/>
</dbReference>
<dbReference type="PRINTS" id="PR01575">
    <property type="entry name" value="FFH4HYDRLASE"/>
</dbReference>
<comment type="pathway">
    <text evidence="3">Purine metabolism; IMP biosynthesis via de novo pathway; formate from 10-formyl-5,6,7,8-tetrahydrofolate: step 1/1.</text>
</comment>
<dbReference type="HAMAP" id="MF_01927">
    <property type="entry name" value="PurU"/>
    <property type="match status" value="1"/>
</dbReference>
<dbReference type="PANTHER" id="PTHR42706">
    <property type="entry name" value="FORMYLTETRAHYDROFOLATE DEFORMYLASE"/>
    <property type="match status" value="1"/>
</dbReference>
<protein>
    <recommendedName>
        <fullName evidence="3 4">Formyltetrahydrofolate deformylase</fullName>
        <ecNumber evidence="3 4">3.5.1.10</ecNumber>
    </recommendedName>
    <alternativeName>
        <fullName evidence="3">Formyl-FH(4) hydrolase</fullName>
    </alternativeName>
</protein>
<dbReference type="GO" id="GO:0008864">
    <property type="term" value="F:formyltetrahydrofolate deformylase activity"/>
    <property type="evidence" value="ECO:0007669"/>
    <property type="project" value="UniProtKB-UniRule"/>
</dbReference>
<dbReference type="CDD" id="cd04875">
    <property type="entry name" value="ACT_F4HF-DF"/>
    <property type="match status" value="1"/>
</dbReference>
<dbReference type="OrthoDB" id="9806170at2"/>
<feature type="domain" description="Formyl transferase N-terminal" evidence="5">
    <location>
        <begin position="89"/>
        <end position="265"/>
    </location>
</feature>
<dbReference type="EC" id="3.5.1.10" evidence="3 4"/>
<dbReference type="EMBL" id="CWGJ01000025">
    <property type="protein sequence ID" value="CRX39119.1"/>
    <property type="molecule type" value="Genomic_DNA"/>
</dbReference>
<name>A0A0H5DTF5_9BACT</name>
<dbReference type="NCBIfam" id="TIGR00655">
    <property type="entry name" value="PurU"/>
    <property type="match status" value="1"/>
</dbReference>
<comment type="function">
    <text evidence="3">Catalyzes the hydrolysis of 10-formyltetrahydrofolate (formyl-FH4) to formate and tetrahydrofolate (FH4).</text>
</comment>
<dbReference type="GO" id="GO:0006730">
    <property type="term" value="P:one-carbon metabolic process"/>
    <property type="evidence" value="ECO:0007669"/>
    <property type="project" value="UniProtKB-KW"/>
</dbReference>
<evidence type="ECO:0000256" key="1">
    <source>
        <dbReference type="ARBA" id="ARBA00022563"/>
    </source>
</evidence>
<evidence type="ECO:0000256" key="4">
    <source>
        <dbReference type="NCBIfam" id="TIGR00655"/>
    </source>
</evidence>
<evidence type="ECO:0000256" key="3">
    <source>
        <dbReference type="HAMAP-Rule" id="MF_01927"/>
    </source>
</evidence>
<dbReference type="PIRSF" id="PIRSF036480">
    <property type="entry name" value="FormyFH4_hydr"/>
    <property type="match status" value="1"/>
</dbReference>
<dbReference type="InterPro" id="IPR045865">
    <property type="entry name" value="ACT-like_dom_sf"/>
</dbReference>
<dbReference type="InterPro" id="IPR036477">
    <property type="entry name" value="Formyl_transf_N_sf"/>
</dbReference>
<comment type="catalytic activity">
    <reaction evidence="3">
        <text>(6R)-10-formyltetrahydrofolate + H2O = (6S)-5,6,7,8-tetrahydrofolate + formate + H(+)</text>
        <dbReference type="Rhea" id="RHEA:19833"/>
        <dbReference type="ChEBI" id="CHEBI:15377"/>
        <dbReference type="ChEBI" id="CHEBI:15378"/>
        <dbReference type="ChEBI" id="CHEBI:15740"/>
        <dbReference type="ChEBI" id="CHEBI:57453"/>
        <dbReference type="ChEBI" id="CHEBI:195366"/>
        <dbReference type="EC" id="3.5.1.10"/>
    </reaction>
</comment>
<sequence length="284" mass="32154">MARITLSLSCKDQIGIVAKVATFLSANGGFIIESAQFGDPDTGRFFMRTLFNETNENKRGVEEWENAFSSIAQEFAMDFKFRSSEAKAKVVILASKAPHCLNQILNLYSVGDLRIEVPAVISNHDDLRALCNFYHIPFYHLPMDKEGKAAQEEKLYAIIERYQPDLVVLARYMQILSPGLTNKLYGKAINIHHSFLPSFKGAKPYHQAYEKGVKLIGATAHYVSDDLDEGPIIEQEVVRVDHNYTPEKLVQCGRDVESLSLVRAIKYHIEDRVFINGHKTVVFR</sequence>
<comment type="similarity">
    <text evidence="3">Belongs to the PurU family.</text>
</comment>
<proteinExistence type="inferred from homology"/>
<accession>A0A0H5DTF5</accession>
<feature type="active site" evidence="3">
    <location>
        <position position="228"/>
    </location>
</feature>
<dbReference type="GO" id="GO:0006189">
    <property type="term" value="P:'de novo' IMP biosynthetic process"/>
    <property type="evidence" value="ECO:0007669"/>
    <property type="project" value="UniProtKB-UniRule"/>
</dbReference>
<evidence type="ECO:0000256" key="2">
    <source>
        <dbReference type="ARBA" id="ARBA00022801"/>
    </source>
</evidence>
<evidence type="ECO:0000259" key="5">
    <source>
        <dbReference type="Pfam" id="PF00551"/>
    </source>
</evidence>
<dbReference type="NCBIfam" id="NF004684">
    <property type="entry name" value="PRK06027.1"/>
    <property type="match status" value="1"/>
</dbReference>
<dbReference type="SUPFAM" id="SSF53328">
    <property type="entry name" value="Formyltransferase"/>
    <property type="match status" value="1"/>
</dbReference>
<dbReference type="Proteomes" id="UP000220251">
    <property type="component" value="Unassembled WGS sequence"/>
</dbReference>
<dbReference type="InterPro" id="IPR004810">
    <property type="entry name" value="PurU"/>
</dbReference>
<evidence type="ECO:0000313" key="6">
    <source>
        <dbReference type="EMBL" id="CRX39119.1"/>
    </source>
</evidence>
<gene>
    <name evidence="3 6" type="primary">purU</name>
    <name evidence="6" type="ORF">ELAC_1794</name>
</gene>
<dbReference type="Pfam" id="PF00551">
    <property type="entry name" value="Formyl_trans_N"/>
    <property type="match status" value="1"/>
</dbReference>